<name>A0A0R1JZH5_9LACO</name>
<gene>
    <name evidence="2" type="ORF">FD02_GL000748</name>
</gene>
<feature type="transmembrane region" description="Helical" evidence="1">
    <location>
        <begin position="97"/>
        <end position="120"/>
    </location>
</feature>
<keyword evidence="1" id="KW-1133">Transmembrane helix</keyword>
<evidence type="ECO:0000313" key="2">
    <source>
        <dbReference type="EMBL" id="KRK74153.1"/>
    </source>
</evidence>
<keyword evidence="1" id="KW-0812">Transmembrane</keyword>
<evidence type="ECO:0000313" key="3">
    <source>
        <dbReference type="Proteomes" id="UP000051804"/>
    </source>
</evidence>
<dbReference type="OrthoDB" id="2298616at2"/>
<dbReference type="AlphaFoldDB" id="A0A0R1JZH5"/>
<accession>A0A0R1JZH5</accession>
<dbReference type="STRING" id="1291734.FD02_GL000748"/>
<sequence>MKISYESSGRGRLTTTVWHNQEAHELHAGESVTLKVHRGDVITWRVGKHTRRHTLSYQSPEAEFVIRDNRQLGWYLAAFAVLAVAVGYLKWLDNTGLTIFVLLALIGYEVVNYFIGWVAIPQH</sequence>
<keyword evidence="3" id="KW-1185">Reference proteome</keyword>
<organism evidence="2 3">
    <name type="scientific">Lacticaseibacillus nasuensis JCM 17158</name>
    <dbReference type="NCBI Taxonomy" id="1291734"/>
    <lineage>
        <taxon>Bacteria</taxon>
        <taxon>Bacillati</taxon>
        <taxon>Bacillota</taxon>
        <taxon>Bacilli</taxon>
        <taxon>Lactobacillales</taxon>
        <taxon>Lactobacillaceae</taxon>
        <taxon>Lacticaseibacillus</taxon>
    </lineage>
</organism>
<dbReference type="EMBL" id="AZDJ01000001">
    <property type="protein sequence ID" value="KRK74153.1"/>
    <property type="molecule type" value="Genomic_DNA"/>
</dbReference>
<dbReference type="Proteomes" id="UP000051804">
    <property type="component" value="Unassembled WGS sequence"/>
</dbReference>
<comment type="caution">
    <text evidence="2">The sequence shown here is derived from an EMBL/GenBank/DDBJ whole genome shotgun (WGS) entry which is preliminary data.</text>
</comment>
<reference evidence="2 3" key="1">
    <citation type="journal article" date="2015" name="Genome Announc.">
        <title>Expanding the biotechnology potential of lactobacilli through comparative genomics of 213 strains and associated genera.</title>
        <authorList>
            <person name="Sun Z."/>
            <person name="Harris H.M."/>
            <person name="McCann A."/>
            <person name="Guo C."/>
            <person name="Argimon S."/>
            <person name="Zhang W."/>
            <person name="Yang X."/>
            <person name="Jeffery I.B."/>
            <person name="Cooney J.C."/>
            <person name="Kagawa T.F."/>
            <person name="Liu W."/>
            <person name="Song Y."/>
            <person name="Salvetti E."/>
            <person name="Wrobel A."/>
            <person name="Rasinkangas P."/>
            <person name="Parkhill J."/>
            <person name="Rea M.C."/>
            <person name="O'Sullivan O."/>
            <person name="Ritari J."/>
            <person name="Douillard F.P."/>
            <person name="Paul Ross R."/>
            <person name="Yang R."/>
            <person name="Briner A.E."/>
            <person name="Felis G.E."/>
            <person name="de Vos W.M."/>
            <person name="Barrangou R."/>
            <person name="Klaenhammer T.R."/>
            <person name="Caufield P.W."/>
            <person name="Cui Y."/>
            <person name="Zhang H."/>
            <person name="O'Toole P.W."/>
        </authorList>
    </citation>
    <scope>NUCLEOTIDE SEQUENCE [LARGE SCALE GENOMIC DNA]</scope>
    <source>
        <strain evidence="2 3">JCM 17158</strain>
    </source>
</reference>
<keyword evidence="1" id="KW-0472">Membrane</keyword>
<evidence type="ECO:0000256" key="1">
    <source>
        <dbReference type="SAM" id="Phobius"/>
    </source>
</evidence>
<feature type="transmembrane region" description="Helical" evidence="1">
    <location>
        <begin position="72"/>
        <end position="91"/>
    </location>
</feature>
<proteinExistence type="predicted"/>
<dbReference type="PATRIC" id="fig|1291734.4.peg.774"/>
<dbReference type="RefSeq" id="WP_054722568.1">
    <property type="nucleotide sequence ID" value="NZ_AZDJ01000001.1"/>
</dbReference>
<protein>
    <submittedName>
        <fullName evidence="2">Uncharacterized protein</fullName>
    </submittedName>
</protein>